<organism evidence="1 2">
    <name type="scientific">Haloplanus rallus</name>
    <dbReference type="NCBI Taxonomy" id="1816183"/>
    <lineage>
        <taxon>Archaea</taxon>
        <taxon>Methanobacteriati</taxon>
        <taxon>Methanobacteriota</taxon>
        <taxon>Stenosarchaea group</taxon>
        <taxon>Halobacteria</taxon>
        <taxon>Halobacteriales</taxon>
        <taxon>Haloferacaceae</taxon>
        <taxon>Haloplanus</taxon>
    </lineage>
</organism>
<dbReference type="KEGG" id="hra:EI982_10085"/>
<evidence type="ECO:0000313" key="1">
    <source>
        <dbReference type="EMBL" id="QGX95116.1"/>
    </source>
</evidence>
<gene>
    <name evidence="1" type="ORF">EI982_10085</name>
</gene>
<name>A0A6B9F3V3_9EURY</name>
<proteinExistence type="predicted"/>
<dbReference type="AlphaFoldDB" id="A0A6B9F3V3"/>
<evidence type="ECO:0000313" key="2">
    <source>
        <dbReference type="Proteomes" id="UP000428325"/>
    </source>
</evidence>
<protein>
    <submittedName>
        <fullName evidence="1">Uncharacterized protein</fullName>
    </submittedName>
</protein>
<keyword evidence="2" id="KW-1185">Reference proteome</keyword>
<sequence>MAATNPPATTELRSTPEFELECLFDDPADPSELTIFSPESGNIATEWVTADRSTARSLDRMR</sequence>
<dbReference type="Proteomes" id="UP000428325">
    <property type="component" value="Chromosome"/>
</dbReference>
<accession>A0A6B9F3V3</accession>
<dbReference type="GeneID" id="99246366"/>
<dbReference type="RefSeq" id="WP_157689572.1">
    <property type="nucleotide sequence ID" value="NZ_CP034345.1"/>
</dbReference>
<dbReference type="EMBL" id="CP034345">
    <property type="protein sequence ID" value="QGX95116.1"/>
    <property type="molecule type" value="Genomic_DNA"/>
</dbReference>
<reference evidence="1 2" key="1">
    <citation type="submission" date="2018-12" db="EMBL/GenBank/DDBJ databases">
        <title>Complete genome sequence of Haloplanus rallus MBLA0036.</title>
        <authorList>
            <person name="Nam Y.-d."/>
            <person name="Kang J."/>
            <person name="Chung W.-H."/>
            <person name="Park Y.S."/>
        </authorList>
    </citation>
    <scope>NUCLEOTIDE SEQUENCE [LARGE SCALE GENOMIC DNA]</scope>
    <source>
        <strain evidence="1 2">MBLA0036</strain>
    </source>
</reference>
<dbReference type="OrthoDB" id="224774at2157"/>